<dbReference type="GO" id="GO:0003887">
    <property type="term" value="F:DNA-directed DNA polymerase activity"/>
    <property type="evidence" value="ECO:0007669"/>
    <property type="project" value="UniProtKB-KW"/>
</dbReference>
<evidence type="ECO:0000256" key="2">
    <source>
        <dbReference type="ARBA" id="ARBA00022723"/>
    </source>
</evidence>
<dbReference type="STRING" id="49451.A0A314LH91"/>
<keyword evidence="8" id="KW-0239">DNA-directed DNA polymerase</keyword>
<keyword evidence="8" id="KW-0808">Transferase</keyword>
<dbReference type="GO" id="GO:0015074">
    <property type="term" value="P:DNA integration"/>
    <property type="evidence" value="ECO:0007669"/>
    <property type="project" value="UniProtKB-KW"/>
</dbReference>
<proteinExistence type="predicted"/>
<comment type="caution">
    <text evidence="11">The sequence shown here is derived from an EMBL/GenBank/DDBJ whole genome shotgun (WGS) entry which is preliminary data.</text>
</comment>
<dbReference type="GO" id="GO:0003964">
    <property type="term" value="F:RNA-directed DNA polymerase activity"/>
    <property type="evidence" value="ECO:0007669"/>
    <property type="project" value="UniProtKB-KW"/>
</dbReference>
<reference evidence="11" key="1">
    <citation type="submission" date="2016-11" db="EMBL/GenBank/DDBJ databases">
        <title>The genome of Nicotiana attenuata.</title>
        <authorList>
            <person name="Xu S."/>
            <person name="Brockmoeller T."/>
            <person name="Gaquerel E."/>
            <person name="Navarro A."/>
            <person name="Kuhl H."/>
            <person name="Gase K."/>
            <person name="Ling Z."/>
            <person name="Zhou W."/>
            <person name="Kreitzer C."/>
            <person name="Stanke M."/>
            <person name="Tang H."/>
            <person name="Lyons E."/>
            <person name="Pandey P."/>
            <person name="Pandey S.P."/>
            <person name="Timmermann B."/>
            <person name="Baldwin I.T."/>
        </authorList>
    </citation>
    <scope>NUCLEOTIDE SEQUENCE [LARGE SCALE GENOMIC DNA]</scope>
    <source>
        <strain evidence="11">UT</strain>
    </source>
</reference>
<protein>
    <submittedName>
        <fullName evidence="11">Retrovirus-related pol polyprotein from transposon tnt 1-94</fullName>
    </submittedName>
</protein>
<name>A0A314LH91_NICAT</name>
<dbReference type="GO" id="GO:0004519">
    <property type="term" value="F:endonuclease activity"/>
    <property type="evidence" value="ECO:0007669"/>
    <property type="project" value="UniProtKB-KW"/>
</dbReference>
<dbReference type="Pfam" id="PF25597">
    <property type="entry name" value="SH3_retrovirus"/>
    <property type="match status" value="1"/>
</dbReference>
<evidence type="ECO:0000313" key="12">
    <source>
        <dbReference type="Proteomes" id="UP000187609"/>
    </source>
</evidence>
<evidence type="ECO:0000313" key="11">
    <source>
        <dbReference type="EMBL" id="OIT39954.1"/>
    </source>
</evidence>
<evidence type="ECO:0000256" key="4">
    <source>
        <dbReference type="ARBA" id="ARBA00022801"/>
    </source>
</evidence>
<keyword evidence="4" id="KW-0378">Hydrolase</keyword>
<dbReference type="InterPro" id="IPR057670">
    <property type="entry name" value="SH3_retrovirus"/>
</dbReference>
<feature type="domain" description="Retroviral polymerase SH3-like" evidence="10">
    <location>
        <begin position="40"/>
        <end position="95"/>
    </location>
</feature>
<keyword evidence="7" id="KW-0695">RNA-directed DNA polymerase</keyword>
<feature type="non-terminal residue" evidence="11">
    <location>
        <position position="119"/>
    </location>
</feature>
<keyword evidence="2" id="KW-0479">Metal-binding</keyword>
<evidence type="ECO:0000259" key="10">
    <source>
        <dbReference type="Pfam" id="PF25597"/>
    </source>
</evidence>
<evidence type="ECO:0000256" key="3">
    <source>
        <dbReference type="ARBA" id="ARBA00022759"/>
    </source>
</evidence>
<keyword evidence="3" id="KW-0255">Endonuclease</keyword>
<keyword evidence="5" id="KW-0460">Magnesium</keyword>
<evidence type="ECO:0000256" key="9">
    <source>
        <dbReference type="ARBA" id="ARBA00023172"/>
    </source>
</evidence>
<dbReference type="PANTHER" id="PTHR42648">
    <property type="entry name" value="TRANSPOSASE, PUTATIVE-RELATED"/>
    <property type="match status" value="1"/>
</dbReference>
<evidence type="ECO:0000256" key="5">
    <source>
        <dbReference type="ARBA" id="ARBA00022842"/>
    </source>
</evidence>
<keyword evidence="8" id="KW-0548">Nucleotidyltransferase</keyword>
<accession>A0A314LH91</accession>
<dbReference type="GO" id="GO:0006310">
    <property type="term" value="P:DNA recombination"/>
    <property type="evidence" value="ECO:0007669"/>
    <property type="project" value="UniProtKB-KW"/>
</dbReference>
<evidence type="ECO:0000256" key="7">
    <source>
        <dbReference type="ARBA" id="ARBA00022918"/>
    </source>
</evidence>
<evidence type="ECO:0000256" key="8">
    <source>
        <dbReference type="ARBA" id="ARBA00022932"/>
    </source>
</evidence>
<dbReference type="Gramene" id="OIT39954">
    <property type="protein sequence ID" value="OIT39954"/>
    <property type="gene ID" value="A4A49_57028"/>
</dbReference>
<keyword evidence="12" id="KW-1185">Reference proteome</keyword>
<dbReference type="EMBL" id="MJEQ01000065">
    <property type="protein sequence ID" value="OIT39954.1"/>
    <property type="molecule type" value="Genomic_DNA"/>
</dbReference>
<keyword evidence="1" id="KW-0540">Nuclease</keyword>
<dbReference type="GO" id="GO:0016787">
    <property type="term" value="F:hydrolase activity"/>
    <property type="evidence" value="ECO:0007669"/>
    <property type="project" value="UniProtKB-KW"/>
</dbReference>
<dbReference type="PANTHER" id="PTHR42648:SF11">
    <property type="entry name" value="TRANSPOSON TY4-P GAG-POL POLYPROTEIN"/>
    <property type="match status" value="1"/>
</dbReference>
<dbReference type="GO" id="GO:0046872">
    <property type="term" value="F:metal ion binding"/>
    <property type="evidence" value="ECO:0007669"/>
    <property type="project" value="UniProtKB-KW"/>
</dbReference>
<dbReference type="InterPro" id="IPR039537">
    <property type="entry name" value="Retrotran_Ty1/copia-like"/>
</dbReference>
<gene>
    <name evidence="11" type="primary">POLX_47</name>
    <name evidence="11" type="ORF">A4A49_57028</name>
</gene>
<dbReference type="AlphaFoldDB" id="A0A314LH91"/>
<organism evidence="11 12">
    <name type="scientific">Nicotiana attenuata</name>
    <name type="common">Coyote tobacco</name>
    <dbReference type="NCBI Taxonomy" id="49451"/>
    <lineage>
        <taxon>Eukaryota</taxon>
        <taxon>Viridiplantae</taxon>
        <taxon>Streptophyta</taxon>
        <taxon>Embryophyta</taxon>
        <taxon>Tracheophyta</taxon>
        <taxon>Spermatophyta</taxon>
        <taxon>Magnoliopsida</taxon>
        <taxon>eudicotyledons</taxon>
        <taxon>Gunneridae</taxon>
        <taxon>Pentapetalae</taxon>
        <taxon>asterids</taxon>
        <taxon>lamiids</taxon>
        <taxon>Solanales</taxon>
        <taxon>Solanaceae</taxon>
        <taxon>Nicotianoideae</taxon>
        <taxon>Nicotianeae</taxon>
        <taxon>Nicotiana</taxon>
    </lineage>
</organism>
<keyword evidence="6" id="KW-0229">DNA integration</keyword>
<dbReference type="Proteomes" id="UP000187609">
    <property type="component" value="Unassembled WGS sequence"/>
</dbReference>
<keyword evidence="9" id="KW-0233">DNA recombination</keyword>
<evidence type="ECO:0000256" key="6">
    <source>
        <dbReference type="ARBA" id="ARBA00022908"/>
    </source>
</evidence>
<sequence length="119" mass="13753">MKCAAYVINMMPLSPNNLKSPYELMFGKNPCMKHLRVFGSICYVHIPVSQHSKLDTKARKCIFVRYDERKKGWKFMDPKTHLFVVSRDVIFDEVSLYYGVAQEGACYKPMNPEASNLPI</sequence>
<evidence type="ECO:0000256" key="1">
    <source>
        <dbReference type="ARBA" id="ARBA00022722"/>
    </source>
</evidence>